<evidence type="ECO:0000313" key="4">
    <source>
        <dbReference type="Proteomes" id="UP001601992"/>
    </source>
</evidence>
<dbReference type="EMBL" id="JBIAQY010000001">
    <property type="protein sequence ID" value="MFF3566637.1"/>
    <property type="molecule type" value="Genomic_DNA"/>
</dbReference>
<proteinExistence type="predicted"/>
<name>A0ABW6RRK2_9NOCA</name>
<evidence type="ECO:0000256" key="2">
    <source>
        <dbReference type="SAM" id="Phobius"/>
    </source>
</evidence>
<protein>
    <recommendedName>
        <fullName evidence="5">DUF3558 domain-containing protein</fullName>
    </recommendedName>
</protein>
<keyword evidence="2" id="KW-1133">Transmembrane helix</keyword>
<dbReference type="Proteomes" id="UP001601992">
    <property type="component" value="Unassembled WGS sequence"/>
</dbReference>
<evidence type="ECO:0008006" key="5">
    <source>
        <dbReference type="Google" id="ProtNLM"/>
    </source>
</evidence>
<keyword evidence="2" id="KW-0812">Transmembrane</keyword>
<accession>A0ABW6RRK2</accession>
<dbReference type="RefSeq" id="WP_387402456.1">
    <property type="nucleotide sequence ID" value="NZ_JBIAQY010000001.1"/>
</dbReference>
<evidence type="ECO:0000256" key="1">
    <source>
        <dbReference type="SAM" id="MobiDB-lite"/>
    </source>
</evidence>
<feature type="transmembrane region" description="Helical" evidence="2">
    <location>
        <begin position="24"/>
        <end position="46"/>
    </location>
</feature>
<feature type="region of interest" description="Disordered" evidence="1">
    <location>
        <begin position="49"/>
        <end position="84"/>
    </location>
</feature>
<organism evidence="3 4">
    <name type="scientific">Nocardia jiangxiensis</name>
    <dbReference type="NCBI Taxonomy" id="282685"/>
    <lineage>
        <taxon>Bacteria</taxon>
        <taxon>Bacillati</taxon>
        <taxon>Actinomycetota</taxon>
        <taxon>Actinomycetes</taxon>
        <taxon>Mycobacteriales</taxon>
        <taxon>Nocardiaceae</taxon>
        <taxon>Nocardia</taxon>
    </lineage>
</organism>
<comment type="caution">
    <text evidence="3">The sequence shown here is derived from an EMBL/GenBank/DDBJ whole genome shotgun (WGS) entry which is preliminary data.</text>
</comment>
<sequence>MTGPGHEFGPPPGHRPRASGMNTIGLIVAGAAGLVVVLGVGVAIGLSTGSDHDSGTSAAHPASARTSTSSSSPTPTTHYEPAPGIYSMNNVTNACDLVDTAPLTKWSSGPTPIVHREYPAQSADYGGVLLCQIKYTSTSPVDNVTTDDAEISLQVQFTGVAGPPKYDEWKSTDTVPQQGASSGDLTGLGTRSYWYAGHLTAADANSDSYAVGVQDSNVSLKVEVGIRRAQGEAEASRDDLATIATSQARTTLDKLRKP</sequence>
<keyword evidence="4" id="KW-1185">Reference proteome</keyword>
<evidence type="ECO:0000313" key="3">
    <source>
        <dbReference type="EMBL" id="MFF3566637.1"/>
    </source>
</evidence>
<reference evidence="3 4" key="1">
    <citation type="submission" date="2024-10" db="EMBL/GenBank/DDBJ databases">
        <title>The Natural Products Discovery Center: Release of the First 8490 Sequenced Strains for Exploring Actinobacteria Biosynthetic Diversity.</title>
        <authorList>
            <person name="Kalkreuter E."/>
            <person name="Kautsar S.A."/>
            <person name="Yang D."/>
            <person name="Bader C.D."/>
            <person name="Teijaro C.N."/>
            <person name="Fluegel L."/>
            <person name="Davis C.M."/>
            <person name="Simpson J.R."/>
            <person name="Lauterbach L."/>
            <person name="Steele A.D."/>
            <person name="Gui C."/>
            <person name="Meng S."/>
            <person name="Li G."/>
            <person name="Viehrig K."/>
            <person name="Ye F."/>
            <person name="Su P."/>
            <person name="Kiefer A.F."/>
            <person name="Nichols A."/>
            <person name="Cepeda A.J."/>
            <person name="Yan W."/>
            <person name="Fan B."/>
            <person name="Jiang Y."/>
            <person name="Adhikari A."/>
            <person name="Zheng C.-J."/>
            <person name="Schuster L."/>
            <person name="Cowan T.M."/>
            <person name="Smanski M.J."/>
            <person name="Chevrette M.G."/>
            <person name="De Carvalho L.P.S."/>
            <person name="Shen B."/>
        </authorList>
    </citation>
    <scope>NUCLEOTIDE SEQUENCE [LARGE SCALE GENOMIC DNA]</scope>
    <source>
        <strain evidence="3 4">NPDC002593</strain>
    </source>
</reference>
<feature type="compositionally biased region" description="Low complexity" evidence="1">
    <location>
        <begin position="56"/>
        <end position="77"/>
    </location>
</feature>
<keyword evidence="2" id="KW-0472">Membrane</keyword>
<gene>
    <name evidence="3" type="ORF">ACFYXQ_02530</name>
</gene>